<organism evidence="3 4">
    <name type="scientific">Micromonospora thermarum</name>
    <dbReference type="NCBI Taxonomy" id="2720024"/>
    <lineage>
        <taxon>Bacteria</taxon>
        <taxon>Bacillati</taxon>
        <taxon>Actinomycetota</taxon>
        <taxon>Actinomycetes</taxon>
        <taxon>Micromonosporales</taxon>
        <taxon>Micromonosporaceae</taxon>
        <taxon>Micromonospora</taxon>
    </lineage>
</organism>
<evidence type="ECO:0000313" key="3">
    <source>
        <dbReference type="EMBL" id="NJP35817.1"/>
    </source>
</evidence>
<feature type="region of interest" description="Disordered" evidence="1">
    <location>
        <begin position="183"/>
        <end position="257"/>
    </location>
</feature>
<keyword evidence="4" id="KW-1185">Reference proteome</keyword>
<dbReference type="InterPro" id="IPR016181">
    <property type="entry name" value="Acyl_CoA_acyltransferase"/>
</dbReference>
<evidence type="ECO:0000256" key="1">
    <source>
        <dbReference type="SAM" id="MobiDB-lite"/>
    </source>
</evidence>
<protein>
    <submittedName>
        <fullName evidence="3">GNAT family N-acetyltransferase</fullName>
    </submittedName>
</protein>
<feature type="compositionally biased region" description="Pro residues" evidence="1">
    <location>
        <begin position="201"/>
        <end position="217"/>
    </location>
</feature>
<comment type="caution">
    <text evidence="3">The sequence shown here is derived from an EMBL/GenBank/DDBJ whole genome shotgun (WGS) entry which is preliminary data.</text>
</comment>
<dbReference type="SUPFAM" id="SSF55729">
    <property type="entry name" value="Acyl-CoA N-acyltransferases (Nat)"/>
    <property type="match status" value="1"/>
</dbReference>
<dbReference type="Proteomes" id="UP000783871">
    <property type="component" value="Unassembled WGS sequence"/>
</dbReference>
<dbReference type="Pfam" id="PF13508">
    <property type="entry name" value="Acetyltransf_7"/>
    <property type="match status" value="1"/>
</dbReference>
<dbReference type="InterPro" id="IPR052523">
    <property type="entry name" value="Trichothecene_AcTrans"/>
</dbReference>
<dbReference type="RefSeq" id="WP_168004125.1">
    <property type="nucleotide sequence ID" value="NZ_JAATEO010000060.1"/>
</dbReference>
<gene>
    <name evidence="3" type="ORF">HCJ94_28605</name>
</gene>
<dbReference type="Gene3D" id="3.40.630.30">
    <property type="match status" value="1"/>
</dbReference>
<evidence type="ECO:0000259" key="2">
    <source>
        <dbReference type="PROSITE" id="PS51186"/>
    </source>
</evidence>
<dbReference type="PROSITE" id="PS51186">
    <property type="entry name" value="GNAT"/>
    <property type="match status" value="1"/>
</dbReference>
<sequence>MNATPAQAAIRRATPSDIDRLSTLMADAFLIAPVGDWLIPGLATRRKVYIDYFDIFIRHGLRHGMVEVNDNLTGAAIWFPQNHTTPEPDDYDTQLAAACGPWTDRFKLLDDTLAQQHPAGVLHHYLAFLAVAPNAQSRGIGSALLERHHRWLDRNGIPAFLEASEPRNRDLYLRHGYQANKPFHLPQDGPPLWPMWRDPKPAQPPPATPPHLGPPGPLAMAVDKQHPPPRSRRRLAASPVGEGQPNLPLTTPAPTGG</sequence>
<proteinExistence type="predicted"/>
<reference evidence="3 4" key="1">
    <citation type="submission" date="2020-03" db="EMBL/GenBank/DDBJ databases">
        <title>WGS of actinomycetes isolated from Thailand.</title>
        <authorList>
            <person name="Thawai C."/>
        </authorList>
    </citation>
    <scope>NUCLEOTIDE SEQUENCE [LARGE SCALE GENOMIC DNA]</scope>
    <source>
        <strain evidence="3 4">HSS6-12</strain>
    </source>
</reference>
<feature type="domain" description="N-acetyltransferase" evidence="2">
    <location>
        <begin position="8"/>
        <end position="200"/>
    </location>
</feature>
<dbReference type="PANTHER" id="PTHR42791:SF1">
    <property type="entry name" value="N-ACETYLTRANSFERASE DOMAIN-CONTAINING PROTEIN"/>
    <property type="match status" value="1"/>
</dbReference>
<evidence type="ECO:0000313" key="4">
    <source>
        <dbReference type="Proteomes" id="UP000783871"/>
    </source>
</evidence>
<dbReference type="EMBL" id="JAATEO010000060">
    <property type="protein sequence ID" value="NJP35817.1"/>
    <property type="molecule type" value="Genomic_DNA"/>
</dbReference>
<feature type="compositionally biased region" description="Polar residues" evidence="1">
    <location>
        <begin position="247"/>
        <end position="257"/>
    </location>
</feature>
<dbReference type="PANTHER" id="PTHR42791">
    <property type="entry name" value="GNAT FAMILY ACETYLTRANSFERASE"/>
    <property type="match status" value="1"/>
</dbReference>
<dbReference type="CDD" id="cd04301">
    <property type="entry name" value="NAT_SF"/>
    <property type="match status" value="1"/>
</dbReference>
<name>A0ABX0ZD18_9ACTN</name>
<dbReference type="InterPro" id="IPR000182">
    <property type="entry name" value="GNAT_dom"/>
</dbReference>
<accession>A0ABX0ZD18</accession>